<reference evidence="1" key="1">
    <citation type="submission" date="2020-08" db="EMBL/GenBank/DDBJ databases">
        <title>Multicomponent nature underlies the extraordinary mechanical properties of spider dragline silk.</title>
        <authorList>
            <person name="Kono N."/>
            <person name="Nakamura H."/>
            <person name="Mori M."/>
            <person name="Yoshida Y."/>
            <person name="Ohtoshi R."/>
            <person name="Malay A.D."/>
            <person name="Moran D.A.P."/>
            <person name="Tomita M."/>
            <person name="Numata K."/>
            <person name="Arakawa K."/>
        </authorList>
    </citation>
    <scope>NUCLEOTIDE SEQUENCE</scope>
</reference>
<dbReference type="AlphaFoldDB" id="A0A8X6TFV6"/>
<organism evidence="1 2">
    <name type="scientific">Nephila pilipes</name>
    <name type="common">Giant wood spider</name>
    <name type="synonym">Nephila maculata</name>
    <dbReference type="NCBI Taxonomy" id="299642"/>
    <lineage>
        <taxon>Eukaryota</taxon>
        <taxon>Metazoa</taxon>
        <taxon>Ecdysozoa</taxon>
        <taxon>Arthropoda</taxon>
        <taxon>Chelicerata</taxon>
        <taxon>Arachnida</taxon>
        <taxon>Araneae</taxon>
        <taxon>Araneomorphae</taxon>
        <taxon>Entelegynae</taxon>
        <taxon>Araneoidea</taxon>
        <taxon>Nephilidae</taxon>
        <taxon>Nephila</taxon>
    </lineage>
</organism>
<evidence type="ECO:0000313" key="2">
    <source>
        <dbReference type="Proteomes" id="UP000887013"/>
    </source>
</evidence>
<protein>
    <submittedName>
        <fullName evidence="1">Uncharacterized protein</fullName>
    </submittedName>
</protein>
<proteinExistence type="predicted"/>
<dbReference type="Proteomes" id="UP000887013">
    <property type="component" value="Unassembled WGS sequence"/>
</dbReference>
<evidence type="ECO:0000313" key="1">
    <source>
        <dbReference type="EMBL" id="GFT10630.1"/>
    </source>
</evidence>
<name>A0A8X6TFV6_NEPPI</name>
<sequence length="99" mass="11043">MVKAIQINIVSPRGSRQNAKNVAWQQLHQETRGMRWSSEKRSSVTPSLSRALSDRRIGQASFLRFRVSRATEPFHSPDVASSELGSSPLLVIFASLTYA</sequence>
<accession>A0A8X6TFV6</accession>
<gene>
    <name evidence="1" type="ORF">NPIL_215611</name>
</gene>
<dbReference type="EMBL" id="BMAW01008854">
    <property type="protein sequence ID" value="GFT10630.1"/>
    <property type="molecule type" value="Genomic_DNA"/>
</dbReference>
<keyword evidence="2" id="KW-1185">Reference proteome</keyword>
<comment type="caution">
    <text evidence="1">The sequence shown here is derived from an EMBL/GenBank/DDBJ whole genome shotgun (WGS) entry which is preliminary data.</text>
</comment>